<accession>A0A210PZ37</accession>
<dbReference type="EMBL" id="NEDP02005357">
    <property type="protein sequence ID" value="OWF41756.1"/>
    <property type="molecule type" value="Genomic_DNA"/>
</dbReference>
<comment type="caution">
    <text evidence="1">The sequence shown here is derived from an EMBL/GenBank/DDBJ whole genome shotgun (WGS) entry which is preliminary data.</text>
</comment>
<dbReference type="Pfam" id="PF10294">
    <property type="entry name" value="Methyltransf_16"/>
    <property type="match status" value="1"/>
</dbReference>
<gene>
    <name evidence="1" type="ORF">KP79_PYT19182</name>
</gene>
<dbReference type="STRING" id="6573.A0A210PZ37"/>
<sequence length="136" mass="15952">MQCGASEVHFQDYNSEVIEYFTIQNVRLHETWCHCRFFSGDWSYFYEIIRQQKYDVILSAETIYNPDNYKSLQAVFKSCLSEDGVIYLAAKSHYFGVGGGVHMFEEFIKKEGNFNIEVAHTINTEVPRVILKLTWK</sequence>
<dbReference type="InterPro" id="IPR029063">
    <property type="entry name" value="SAM-dependent_MTases_sf"/>
</dbReference>
<protein>
    <submittedName>
        <fullName evidence="1">Histidine protein methyltransferase 1-like</fullName>
    </submittedName>
</protein>
<dbReference type="AlphaFoldDB" id="A0A210PZ37"/>
<dbReference type="SUPFAM" id="SSF53335">
    <property type="entry name" value="S-adenosyl-L-methionine-dependent methyltransferases"/>
    <property type="match status" value="1"/>
</dbReference>
<evidence type="ECO:0000313" key="2">
    <source>
        <dbReference type="Proteomes" id="UP000242188"/>
    </source>
</evidence>
<dbReference type="GO" id="GO:0032259">
    <property type="term" value="P:methylation"/>
    <property type="evidence" value="ECO:0007669"/>
    <property type="project" value="UniProtKB-KW"/>
</dbReference>
<dbReference type="Gene3D" id="3.40.50.150">
    <property type="entry name" value="Vaccinia Virus protein VP39"/>
    <property type="match status" value="1"/>
</dbReference>
<organism evidence="1 2">
    <name type="scientific">Mizuhopecten yessoensis</name>
    <name type="common">Japanese scallop</name>
    <name type="synonym">Patinopecten yessoensis</name>
    <dbReference type="NCBI Taxonomy" id="6573"/>
    <lineage>
        <taxon>Eukaryota</taxon>
        <taxon>Metazoa</taxon>
        <taxon>Spiralia</taxon>
        <taxon>Lophotrochozoa</taxon>
        <taxon>Mollusca</taxon>
        <taxon>Bivalvia</taxon>
        <taxon>Autobranchia</taxon>
        <taxon>Pteriomorphia</taxon>
        <taxon>Pectinida</taxon>
        <taxon>Pectinoidea</taxon>
        <taxon>Pectinidae</taxon>
        <taxon>Mizuhopecten</taxon>
    </lineage>
</organism>
<reference evidence="1 2" key="1">
    <citation type="journal article" date="2017" name="Nat. Ecol. Evol.">
        <title>Scallop genome provides insights into evolution of bilaterian karyotype and development.</title>
        <authorList>
            <person name="Wang S."/>
            <person name="Zhang J."/>
            <person name="Jiao W."/>
            <person name="Li J."/>
            <person name="Xun X."/>
            <person name="Sun Y."/>
            <person name="Guo X."/>
            <person name="Huan P."/>
            <person name="Dong B."/>
            <person name="Zhang L."/>
            <person name="Hu X."/>
            <person name="Sun X."/>
            <person name="Wang J."/>
            <person name="Zhao C."/>
            <person name="Wang Y."/>
            <person name="Wang D."/>
            <person name="Huang X."/>
            <person name="Wang R."/>
            <person name="Lv J."/>
            <person name="Li Y."/>
            <person name="Zhang Z."/>
            <person name="Liu B."/>
            <person name="Lu W."/>
            <person name="Hui Y."/>
            <person name="Liang J."/>
            <person name="Zhou Z."/>
            <person name="Hou R."/>
            <person name="Li X."/>
            <person name="Liu Y."/>
            <person name="Li H."/>
            <person name="Ning X."/>
            <person name="Lin Y."/>
            <person name="Zhao L."/>
            <person name="Xing Q."/>
            <person name="Dou J."/>
            <person name="Li Y."/>
            <person name="Mao J."/>
            <person name="Guo H."/>
            <person name="Dou H."/>
            <person name="Li T."/>
            <person name="Mu C."/>
            <person name="Jiang W."/>
            <person name="Fu Q."/>
            <person name="Fu X."/>
            <person name="Miao Y."/>
            <person name="Liu J."/>
            <person name="Yu Q."/>
            <person name="Li R."/>
            <person name="Liao H."/>
            <person name="Li X."/>
            <person name="Kong Y."/>
            <person name="Jiang Z."/>
            <person name="Chourrout D."/>
            <person name="Li R."/>
            <person name="Bao Z."/>
        </authorList>
    </citation>
    <scope>NUCLEOTIDE SEQUENCE [LARGE SCALE GENOMIC DNA]</scope>
    <source>
        <strain evidence="1 2">PY_sf001</strain>
    </source>
</reference>
<dbReference type="OrthoDB" id="1723750at2759"/>
<keyword evidence="2" id="KW-1185">Reference proteome</keyword>
<name>A0A210PZ37_MIZYE</name>
<evidence type="ECO:0000313" key="1">
    <source>
        <dbReference type="EMBL" id="OWF41756.1"/>
    </source>
</evidence>
<dbReference type="InterPro" id="IPR019410">
    <property type="entry name" value="Methyltransf_16"/>
</dbReference>
<dbReference type="Proteomes" id="UP000242188">
    <property type="component" value="Unassembled WGS sequence"/>
</dbReference>
<dbReference type="GO" id="GO:0008168">
    <property type="term" value="F:methyltransferase activity"/>
    <property type="evidence" value="ECO:0007669"/>
    <property type="project" value="UniProtKB-KW"/>
</dbReference>
<keyword evidence="1" id="KW-0808">Transferase</keyword>
<proteinExistence type="predicted"/>
<keyword evidence="1" id="KW-0489">Methyltransferase</keyword>